<dbReference type="NCBIfam" id="TIGR00252">
    <property type="entry name" value="YraN family protein"/>
    <property type="match status" value="1"/>
</dbReference>
<sequence>MTSPDRRSRGQQAEMLAEEFLQRQGLILCCRNFYTRYGEIDRIFHDGATLVFVEVRYRRRRDYGSAAESVNLRKQQRLRLAAEAYLQSLGTSSLPDCRFDVVAIEGEPMVPDWCQNAF</sequence>
<dbReference type="Proteomes" id="UP001150830">
    <property type="component" value="Unassembled WGS sequence"/>
</dbReference>
<dbReference type="InterPro" id="IPR011335">
    <property type="entry name" value="Restrct_endonuc-II-like"/>
</dbReference>
<accession>A0A9X3EFW3</accession>
<reference evidence="3" key="1">
    <citation type="submission" date="2022-11" db="EMBL/GenBank/DDBJ databases">
        <title>Parathalassolutuus dongxingensis gen. nov., sp. nov., a novel member of family Oceanospirillaceae isolated from a coastal shrimp pond in Guangxi, China.</title>
        <authorList>
            <person name="Chen H."/>
        </authorList>
    </citation>
    <scope>NUCLEOTIDE SEQUENCE</scope>
    <source>
        <strain evidence="3">G-43</strain>
    </source>
</reference>
<dbReference type="RefSeq" id="WP_283174188.1">
    <property type="nucleotide sequence ID" value="NZ_JAPNOA010000029.1"/>
</dbReference>
<name>A0A9X3EFW3_9GAMM</name>
<dbReference type="HAMAP" id="MF_00048">
    <property type="entry name" value="UPF0102"/>
    <property type="match status" value="1"/>
</dbReference>
<dbReference type="AlphaFoldDB" id="A0A9X3EFW3"/>
<dbReference type="Pfam" id="PF02021">
    <property type="entry name" value="UPF0102"/>
    <property type="match status" value="1"/>
</dbReference>
<evidence type="ECO:0000256" key="1">
    <source>
        <dbReference type="ARBA" id="ARBA00006738"/>
    </source>
</evidence>
<dbReference type="Gene3D" id="3.40.1350.10">
    <property type="match status" value="1"/>
</dbReference>
<dbReference type="SUPFAM" id="SSF52980">
    <property type="entry name" value="Restriction endonuclease-like"/>
    <property type="match status" value="1"/>
</dbReference>
<dbReference type="PANTHER" id="PTHR34039:SF1">
    <property type="entry name" value="UPF0102 PROTEIN YRAN"/>
    <property type="match status" value="1"/>
</dbReference>
<dbReference type="EMBL" id="JAPNOA010000029">
    <property type="protein sequence ID" value="MCY0965980.1"/>
    <property type="molecule type" value="Genomic_DNA"/>
</dbReference>
<evidence type="ECO:0000313" key="3">
    <source>
        <dbReference type="EMBL" id="MCY0965980.1"/>
    </source>
</evidence>
<proteinExistence type="inferred from homology"/>
<dbReference type="NCBIfam" id="NF009150">
    <property type="entry name" value="PRK12497.1-3"/>
    <property type="match status" value="1"/>
</dbReference>
<dbReference type="PANTHER" id="PTHR34039">
    <property type="entry name" value="UPF0102 PROTEIN YRAN"/>
    <property type="match status" value="1"/>
</dbReference>
<evidence type="ECO:0000313" key="4">
    <source>
        <dbReference type="Proteomes" id="UP001150830"/>
    </source>
</evidence>
<gene>
    <name evidence="3" type="ORF">OUO13_12345</name>
</gene>
<dbReference type="InterPro" id="IPR003509">
    <property type="entry name" value="UPF0102_YraN-like"/>
</dbReference>
<dbReference type="GO" id="GO:0003676">
    <property type="term" value="F:nucleic acid binding"/>
    <property type="evidence" value="ECO:0007669"/>
    <property type="project" value="InterPro"/>
</dbReference>
<evidence type="ECO:0000256" key="2">
    <source>
        <dbReference type="HAMAP-Rule" id="MF_00048"/>
    </source>
</evidence>
<protein>
    <recommendedName>
        <fullName evidence="2">UPF0102 protein OUO13_12345</fullName>
    </recommendedName>
</protein>
<comment type="similarity">
    <text evidence="1 2">Belongs to the UPF0102 family.</text>
</comment>
<keyword evidence="4" id="KW-1185">Reference proteome</keyword>
<organism evidence="3 4">
    <name type="scientific">Parathalassolituus penaei</name>
    <dbReference type="NCBI Taxonomy" id="2997323"/>
    <lineage>
        <taxon>Bacteria</taxon>
        <taxon>Pseudomonadati</taxon>
        <taxon>Pseudomonadota</taxon>
        <taxon>Gammaproteobacteria</taxon>
        <taxon>Oceanospirillales</taxon>
        <taxon>Oceanospirillaceae</taxon>
        <taxon>Parathalassolituus</taxon>
    </lineage>
</organism>
<dbReference type="InterPro" id="IPR011856">
    <property type="entry name" value="tRNA_endonuc-like_dom_sf"/>
</dbReference>
<comment type="caution">
    <text evidence="3">The sequence shown here is derived from an EMBL/GenBank/DDBJ whole genome shotgun (WGS) entry which is preliminary data.</text>
</comment>